<evidence type="ECO:0000313" key="3">
    <source>
        <dbReference type="EMBL" id="KAK7571730.1"/>
    </source>
</evidence>
<organism evidence="3 4">
    <name type="scientific">Parthenolecanium corni</name>
    <dbReference type="NCBI Taxonomy" id="536013"/>
    <lineage>
        <taxon>Eukaryota</taxon>
        <taxon>Metazoa</taxon>
        <taxon>Ecdysozoa</taxon>
        <taxon>Arthropoda</taxon>
        <taxon>Hexapoda</taxon>
        <taxon>Insecta</taxon>
        <taxon>Pterygota</taxon>
        <taxon>Neoptera</taxon>
        <taxon>Paraneoptera</taxon>
        <taxon>Hemiptera</taxon>
        <taxon>Sternorrhyncha</taxon>
        <taxon>Coccoidea</taxon>
        <taxon>Coccidae</taxon>
        <taxon>Parthenolecanium</taxon>
    </lineage>
</organism>
<keyword evidence="4" id="KW-1185">Reference proteome</keyword>
<comment type="caution">
    <text evidence="3">The sequence shown here is derived from an EMBL/GenBank/DDBJ whole genome shotgun (WGS) entry which is preliminary data.</text>
</comment>
<feature type="compositionally biased region" description="Basic residues" evidence="1">
    <location>
        <begin position="65"/>
        <end position="94"/>
    </location>
</feature>
<evidence type="ECO:0000256" key="2">
    <source>
        <dbReference type="SAM" id="SignalP"/>
    </source>
</evidence>
<gene>
    <name evidence="3" type="ORF">V9T40_013440</name>
</gene>
<proteinExistence type="predicted"/>
<name>A0AAN9T491_9HEMI</name>
<evidence type="ECO:0000256" key="1">
    <source>
        <dbReference type="SAM" id="MobiDB-lite"/>
    </source>
</evidence>
<dbReference type="Proteomes" id="UP001367676">
    <property type="component" value="Unassembled WGS sequence"/>
</dbReference>
<sequence length="122" mass="12492">MAVLSWWSDLSGGFLAARGLACGVVARSPPGSVVRGVLGVGGRVGGVPVRSAVTGEPVSPNAVGRRPRRVCRRRGGSSSRARGRRRVSARRRSCVRAAGRSVGARDAGGRSPLIGLPPADKA</sequence>
<accession>A0AAN9T491</accession>
<evidence type="ECO:0000313" key="4">
    <source>
        <dbReference type="Proteomes" id="UP001367676"/>
    </source>
</evidence>
<feature type="signal peptide" evidence="2">
    <location>
        <begin position="1"/>
        <end position="16"/>
    </location>
</feature>
<keyword evidence="2" id="KW-0732">Signal</keyword>
<dbReference type="AlphaFoldDB" id="A0AAN9T491"/>
<dbReference type="EMBL" id="JBBCAQ010000040">
    <property type="protein sequence ID" value="KAK7571730.1"/>
    <property type="molecule type" value="Genomic_DNA"/>
</dbReference>
<protein>
    <submittedName>
        <fullName evidence="3">Uncharacterized protein</fullName>
    </submittedName>
</protein>
<feature type="region of interest" description="Disordered" evidence="1">
    <location>
        <begin position="51"/>
        <end position="122"/>
    </location>
</feature>
<reference evidence="3 4" key="1">
    <citation type="submission" date="2024-03" db="EMBL/GenBank/DDBJ databases">
        <title>Adaptation during the transition from Ophiocordyceps entomopathogen to insect associate is accompanied by gene loss and intensified selection.</title>
        <authorList>
            <person name="Ward C.M."/>
            <person name="Onetto C.A."/>
            <person name="Borneman A.R."/>
        </authorList>
    </citation>
    <scope>NUCLEOTIDE SEQUENCE [LARGE SCALE GENOMIC DNA]</scope>
    <source>
        <strain evidence="3">AWRI1</strain>
        <tissue evidence="3">Single Adult Female</tissue>
    </source>
</reference>
<feature type="chain" id="PRO_5043035309" evidence="2">
    <location>
        <begin position="17"/>
        <end position="122"/>
    </location>
</feature>